<feature type="region of interest" description="Disordered" evidence="19">
    <location>
        <begin position="589"/>
        <end position="652"/>
    </location>
</feature>
<evidence type="ECO:0000313" key="22">
    <source>
        <dbReference type="EMBL" id="PWA00421.1"/>
    </source>
</evidence>
<dbReference type="InterPro" id="IPR001282">
    <property type="entry name" value="G6P_DH"/>
</dbReference>
<evidence type="ECO:0000256" key="17">
    <source>
        <dbReference type="ARBA" id="ARBA00023277"/>
    </source>
</evidence>
<dbReference type="HAMAP" id="MF_00966">
    <property type="entry name" value="G6PD"/>
    <property type="match status" value="1"/>
</dbReference>
<evidence type="ECO:0000256" key="1">
    <source>
        <dbReference type="ARBA" id="ARBA00003357"/>
    </source>
</evidence>
<evidence type="ECO:0000256" key="5">
    <source>
        <dbReference type="ARBA" id="ARBA00009975"/>
    </source>
</evidence>
<evidence type="ECO:0000256" key="19">
    <source>
        <dbReference type="SAM" id="MobiDB-lite"/>
    </source>
</evidence>
<dbReference type="EMBL" id="MBFU01000334">
    <property type="protein sequence ID" value="PWA00421.1"/>
    <property type="molecule type" value="Genomic_DNA"/>
</dbReference>
<keyword evidence="9" id="KW-0479">Metal-binding</keyword>
<dbReference type="Gene3D" id="3.30.360.10">
    <property type="entry name" value="Dihydrodipicolinate Reductase, domain 2"/>
    <property type="match status" value="1"/>
</dbReference>
<dbReference type="PANTHER" id="PTHR23429">
    <property type="entry name" value="GLUCOSE-6-PHOSPHATE 1-DEHYDROGENASE G6PD"/>
    <property type="match status" value="1"/>
</dbReference>
<feature type="compositionally biased region" description="Basic and acidic residues" evidence="19">
    <location>
        <begin position="636"/>
        <end position="652"/>
    </location>
</feature>
<comment type="pathway">
    <text evidence="3 18">Carbohydrate degradation; pentose phosphate pathway; D-ribulose 5-phosphate from D-glucose 6-phosphate (oxidative stage): step 1/3.</text>
</comment>
<dbReference type="InterPro" id="IPR022675">
    <property type="entry name" value="G6P_DH_C"/>
</dbReference>
<dbReference type="SUPFAM" id="SSF51735">
    <property type="entry name" value="NAD(P)-binding Rossmann-fold domains"/>
    <property type="match status" value="1"/>
</dbReference>
<dbReference type="Proteomes" id="UP000245591">
    <property type="component" value="Unassembled WGS sequence"/>
</dbReference>
<feature type="domain" description="Glucose-6-phosphate dehydrogenase NAD-binding" evidence="20">
    <location>
        <begin position="20"/>
        <end position="197"/>
    </location>
</feature>
<dbReference type="Gene3D" id="3.40.50.720">
    <property type="entry name" value="NAD(P)-binding Rossmann-like Domain"/>
    <property type="match status" value="1"/>
</dbReference>
<dbReference type="InterPro" id="IPR038567">
    <property type="entry name" value="T_Elf1_sf"/>
</dbReference>
<feature type="domain" description="Glucose-6-phosphate dehydrogenase C-terminal" evidence="21">
    <location>
        <begin position="199"/>
        <end position="478"/>
    </location>
</feature>
<dbReference type="GO" id="GO:0008270">
    <property type="term" value="F:zinc ion binding"/>
    <property type="evidence" value="ECO:0007669"/>
    <property type="project" value="UniProtKB-KW"/>
</dbReference>
<comment type="function">
    <text evidence="1">Transcription elongation factor implicated in the maintenance of proper chromatin structure in actively transcribed regions.</text>
</comment>
<name>A0A2U1J5S5_SMIAN</name>
<keyword evidence="12 18" id="KW-0521">NADP</keyword>
<dbReference type="Pfam" id="PF00479">
    <property type="entry name" value="G6PD_N"/>
    <property type="match status" value="1"/>
</dbReference>
<keyword evidence="8 18" id="KW-0313">Glucose metabolism</keyword>
<evidence type="ECO:0000256" key="9">
    <source>
        <dbReference type="ARBA" id="ARBA00022723"/>
    </source>
</evidence>
<dbReference type="InterPro" id="IPR019796">
    <property type="entry name" value="G6P_DH_AS"/>
</dbReference>
<dbReference type="GO" id="GO:0050661">
    <property type="term" value="F:NADP binding"/>
    <property type="evidence" value="ECO:0007669"/>
    <property type="project" value="InterPro"/>
</dbReference>
<evidence type="ECO:0000256" key="8">
    <source>
        <dbReference type="ARBA" id="ARBA00022526"/>
    </source>
</evidence>
<reference evidence="22 23" key="1">
    <citation type="journal article" date="2018" name="MBio">
        <title>Comparative Genomics Reveals the Core Gene Toolbox for the Fungus-Insect Symbiosis.</title>
        <authorList>
            <person name="Wang Y."/>
            <person name="Stata M."/>
            <person name="Wang W."/>
            <person name="Stajich J.E."/>
            <person name="White M.M."/>
            <person name="Moncalvo J.M."/>
        </authorList>
    </citation>
    <scope>NUCLEOTIDE SEQUENCE [LARGE SCALE GENOMIC DNA]</scope>
    <source>
        <strain evidence="22 23">AUS-126-30</strain>
    </source>
</reference>
<dbReference type="InterPro" id="IPR022674">
    <property type="entry name" value="G6P_DH_NAD-bd"/>
</dbReference>
<keyword evidence="17 18" id="KW-0119">Carbohydrate metabolism</keyword>
<dbReference type="GO" id="GO:0005634">
    <property type="term" value="C:nucleus"/>
    <property type="evidence" value="ECO:0007669"/>
    <property type="project" value="UniProtKB-SubCell"/>
</dbReference>
<evidence type="ECO:0000256" key="7">
    <source>
        <dbReference type="ARBA" id="ARBA00020444"/>
    </source>
</evidence>
<evidence type="ECO:0000256" key="6">
    <source>
        <dbReference type="ARBA" id="ARBA00013019"/>
    </source>
</evidence>
<evidence type="ECO:0000256" key="4">
    <source>
        <dbReference type="ARBA" id="ARBA00009730"/>
    </source>
</evidence>
<dbReference type="PROSITE" id="PS00069">
    <property type="entry name" value="G6P_DEHYDROGENASE"/>
    <property type="match status" value="1"/>
</dbReference>
<dbReference type="FunFam" id="2.20.25.190:FF:000001">
    <property type="entry name" value="Transcription elongation factor 1 homolog"/>
    <property type="match status" value="1"/>
</dbReference>
<keyword evidence="16" id="KW-0539">Nucleus</keyword>
<proteinExistence type="inferred from homology"/>
<keyword evidence="13 18" id="KW-0560">Oxidoreductase</keyword>
<keyword evidence="15" id="KW-0804">Transcription</keyword>
<dbReference type="GO" id="GO:0004345">
    <property type="term" value="F:glucose-6-phosphate dehydrogenase activity"/>
    <property type="evidence" value="ECO:0007669"/>
    <property type="project" value="UniProtKB-EC"/>
</dbReference>
<dbReference type="EC" id="1.1.1.49" evidence="6 18"/>
<comment type="catalytic activity">
    <reaction evidence="18">
        <text>D-glucose 6-phosphate + NADP(+) = 6-phospho-D-glucono-1,5-lactone + NADPH + H(+)</text>
        <dbReference type="Rhea" id="RHEA:15841"/>
        <dbReference type="ChEBI" id="CHEBI:15378"/>
        <dbReference type="ChEBI" id="CHEBI:57783"/>
        <dbReference type="ChEBI" id="CHEBI:57955"/>
        <dbReference type="ChEBI" id="CHEBI:58349"/>
        <dbReference type="ChEBI" id="CHEBI:61548"/>
        <dbReference type="EC" id="1.1.1.49"/>
    </reaction>
</comment>
<feature type="compositionally biased region" description="Basic and acidic residues" evidence="19">
    <location>
        <begin position="596"/>
        <end position="616"/>
    </location>
</feature>
<keyword evidence="11" id="KW-0862">Zinc</keyword>
<sequence>MSAFDQSPGLSETQEFTTIIVFGASGDLARKKTFPSLFQLFRSNLLPRRTRIVGYARTVMTHDQFYSKATSNIKGSSAEITEFMKLCSYISGSYNQNEDFLRLRKAPHKVDYVVGSKISRRLRVYYMALPPSAFLMVSEKIKTNVYDDKVDNHLVIEKPFGFDQETSRELNSHLSVYFKESEIFRTDHYLGKEMVKNIMVLRFANTFYEASWNNKFISNVQLTFREPFGTEGRGGYFDQFGIIRDVMQNHLLQVLSVLAMEPPKSLDAEHIRDRKTEVLKHIPPVVLEETLLGQYTKSTDGTKPGYLDDETVNPNSNTPTFAATVLHINNDRWRGVPFIMKAGKAVESAKVVIRIQFKDESNNLFPKLARNELVIQISPKENIYLKTVVKEPGLSSDIIMTDLDLSYIHRFSDVLIPDAYASLLLDVIGSDHSNFVREDELDEAWRIFTPILKRIDEGNVKPLPYAYGTRGPQGASDFHIKFGGYKPTGLAYDWSQPGTSELEKPMRTKLKSAKKVVKRLKPKLDTLFDCLFCNHEKSVNVSIDRNSKIGTLSCKVCQVNYQTVTNNLSVAIDIYSEWIDACEEAKKQESGNTLAEYERESEQQDSDREDYQRENIQEGSEEERYDYFGEGTDSDNDQRTKRSRLQDSDDDE</sequence>
<dbReference type="GO" id="GO:0009051">
    <property type="term" value="P:pentose-phosphate shunt, oxidative branch"/>
    <property type="evidence" value="ECO:0007669"/>
    <property type="project" value="TreeGrafter"/>
</dbReference>
<evidence type="ECO:0000256" key="2">
    <source>
        <dbReference type="ARBA" id="ARBA00004123"/>
    </source>
</evidence>
<dbReference type="NCBIfam" id="TIGR00871">
    <property type="entry name" value="zwf"/>
    <property type="match status" value="1"/>
</dbReference>
<dbReference type="InterPro" id="IPR036291">
    <property type="entry name" value="NAD(P)-bd_dom_sf"/>
</dbReference>
<dbReference type="AlphaFoldDB" id="A0A2U1J5S5"/>
<evidence type="ECO:0000259" key="21">
    <source>
        <dbReference type="Pfam" id="PF02781"/>
    </source>
</evidence>
<evidence type="ECO:0000256" key="14">
    <source>
        <dbReference type="ARBA" id="ARBA00023015"/>
    </source>
</evidence>
<dbReference type="InterPro" id="IPR007808">
    <property type="entry name" value="Elf1"/>
</dbReference>
<evidence type="ECO:0000259" key="20">
    <source>
        <dbReference type="Pfam" id="PF00479"/>
    </source>
</evidence>
<keyword evidence="10" id="KW-0863">Zinc-finger</keyword>
<dbReference type="GO" id="GO:0005829">
    <property type="term" value="C:cytosol"/>
    <property type="evidence" value="ECO:0007669"/>
    <property type="project" value="TreeGrafter"/>
</dbReference>
<dbReference type="GO" id="GO:0006006">
    <property type="term" value="P:glucose metabolic process"/>
    <property type="evidence" value="ECO:0007669"/>
    <property type="project" value="UniProtKB-KW"/>
</dbReference>
<comment type="similarity">
    <text evidence="5 18">Belongs to the glucose-6-phosphate dehydrogenase family.</text>
</comment>
<dbReference type="Gene3D" id="2.20.25.190">
    <property type="match status" value="1"/>
</dbReference>
<accession>A0A2U1J5S5</accession>
<organism evidence="22 23">
    <name type="scientific">Smittium angustum</name>
    <dbReference type="NCBI Taxonomy" id="133377"/>
    <lineage>
        <taxon>Eukaryota</taxon>
        <taxon>Fungi</taxon>
        <taxon>Fungi incertae sedis</taxon>
        <taxon>Zoopagomycota</taxon>
        <taxon>Kickxellomycotina</taxon>
        <taxon>Harpellomycetes</taxon>
        <taxon>Harpellales</taxon>
        <taxon>Legeriomycetaceae</taxon>
        <taxon>Smittium</taxon>
    </lineage>
</organism>
<comment type="function">
    <text evidence="18">Catalyzes the rate-limiting step of the oxidative pentose-phosphate pathway, which represents a route for the dissimilation of carbohydrates besides glycolysis.</text>
</comment>
<evidence type="ECO:0000256" key="10">
    <source>
        <dbReference type="ARBA" id="ARBA00022771"/>
    </source>
</evidence>
<evidence type="ECO:0000256" key="18">
    <source>
        <dbReference type="RuleBase" id="RU362120"/>
    </source>
</evidence>
<dbReference type="SUPFAM" id="SSF55347">
    <property type="entry name" value="Glyceraldehyde-3-phosphate dehydrogenase-like, C-terminal domain"/>
    <property type="match status" value="1"/>
</dbReference>
<evidence type="ECO:0000256" key="12">
    <source>
        <dbReference type="ARBA" id="ARBA00022857"/>
    </source>
</evidence>
<dbReference type="SUPFAM" id="SSF57783">
    <property type="entry name" value="Zinc beta-ribbon"/>
    <property type="match status" value="1"/>
</dbReference>
<evidence type="ECO:0000256" key="3">
    <source>
        <dbReference type="ARBA" id="ARBA00004937"/>
    </source>
</evidence>
<evidence type="ECO:0000256" key="16">
    <source>
        <dbReference type="ARBA" id="ARBA00023242"/>
    </source>
</evidence>
<evidence type="ECO:0000256" key="13">
    <source>
        <dbReference type="ARBA" id="ARBA00023002"/>
    </source>
</evidence>
<evidence type="ECO:0000313" key="23">
    <source>
        <dbReference type="Proteomes" id="UP000245591"/>
    </source>
</evidence>
<gene>
    <name evidence="22" type="ORF">BB558_003529</name>
</gene>
<evidence type="ECO:0000256" key="11">
    <source>
        <dbReference type="ARBA" id="ARBA00022833"/>
    </source>
</evidence>
<keyword evidence="23" id="KW-1185">Reference proteome</keyword>
<comment type="subcellular location">
    <subcellularLocation>
        <location evidence="2">Nucleus</location>
    </subcellularLocation>
</comment>
<dbReference type="PANTHER" id="PTHR23429:SF0">
    <property type="entry name" value="GLUCOSE-6-PHOSPHATE 1-DEHYDROGENASE"/>
    <property type="match status" value="1"/>
</dbReference>
<dbReference type="PRINTS" id="PR00079">
    <property type="entry name" value="G6PDHDRGNASE"/>
</dbReference>
<evidence type="ECO:0000256" key="15">
    <source>
        <dbReference type="ARBA" id="ARBA00023163"/>
    </source>
</evidence>
<keyword evidence="14" id="KW-0805">Transcription regulation</keyword>
<protein>
    <recommendedName>
        <fullName evidence="7 18">Glucose-6-phosphate 1-dehydrogenase</fullName>
        <ecNumber evidence="6 18">1.1.1.49</ecNumber>
    </recommendedName>
</protein>
<dbReference type="Pfam" id="PF05129">
    <property type="entry name" value="Zn_ribbon_Elf1"/>
    <property type="match status" value="1"/>
</dbReference>
<dbReference type="Pfam" id="PF02781">
    <property type="entry name" value="G6PD_C"/>
    <property type="match status" value="1"/>
</dbReference>
<comment type="caution">
    <text evidence="22">The sequence shown here is derived from an EMBL/GenBank/DDBJ whole genome shotgun (WGS) entry which is preliminary data.</text>
</comment>
<comment type="similarity">
    <text evidence="4">Belongs to the ELOF1 family.</text>
</comment>
<dbReference type="UniPathway" id="UPA00115">
    <property type="reaction ID" value="UER00408"/>
</dbReference>